<dbReference type="AlphaFoldDB" id="A0AAU9XZH3"/>
<evidence type="ECO:0000256" key="5">
    <source>
        <dbReference type="ARBA" id="ARBA00023136"/>
    </source>
</evidence>
<evidence type="ECO:0008006" key="9">
    <source>
        <dbReference type="Google" id="ProtNLM"/>
    </source>
</evidence>
<protein>
    <recommendedName>
        <fullName evidence="9">Transmembrane protein 9</fullName>
    </recommendedName>
</protein>
<comment type="similarity">
    <text evidence="2">Belongs to the TMEM9 family.</text>
</comment>
<dbReference type="PANTHER" id="PTHR13064:SF6">
    <property type="entry name" value="TRANSMEMBRANE PROTEIN 9"/>
    <property type="match status" value="1"/>
</dbReference>
<dbReference type="GO" id="GO:0005765">
    <property type="term" value="C:lysosomal membrane"/>
    <property type="evidence" value="ECO:0007669"/>
    <property type="project" value="InterPro"/>
</dbReference>
<sequence>STSFYIFTISKRGKGIMILSNICCIVAFLIVICEVSSLFKAQYDDVRCKCVCPKEINRTKNVFVKTVEPEDCNCGKVVQGDEKYCLRCRCEYEARNTTLIKVVIIFILVVIGILCFYLLYLFIDSKRKPVELSVAADEIQETLRGRRTRSLRNFDEKLAKWKKTVAEQRRNIYGTRTMLS</sequence>
<keyword evidence="5 6" id="KW-0472">Membrane</keyword>
<accession>A0AAU9XZH3</accession>
<reference evidence="7 8" key="1">
    <citation type="submission" date="2022-05" db="EMBL/GenBank/DDBJ databases">
        <authorList>
            <consortium name="Genoscope - CEA"/>
            <person name="William W."/>
        </authorList>
    </citation>
    <scope>NUCLEOTIDE SEQUENCE [LARGE SCALE GENOMIC DNA]</scope>
</reference>
<evidence type="ECO:0000256" key="4">
    <source>
        <dbReference type="ARBA" id="ARBA00022989"/>
    </source>
</evidence>
<gene>
    <name evidence="7" type="ORF">PMEA_00034260</name>
</gene>
<feature type="non-terminal residue" evidence="7">
    <location>
        <position position="1"/>
    </location>
</feature>
<evidence type="ECO:0000256" key="6">
    <source>
        <dbReference type="SAM" id="Phobius"/>
    </source>
</evidence>
<proteinExistence type="inferred from homology"/>
<comment type="subcellular location">
    <subcellularLocation>
        <location evidence="1">Membrane</location>
    </subcellularLocation>
</comment>
<dbReference type="Pfam" id="PF05434">
    <property type="entry name" value="Tmemb_9"/>
    <property type="match status" value="1"/>
</dbReference>
<feature type="transmembrane region" description="Helical" evidence="6">
    <location>
        <begin position="102"/>
        <end position="123"/>
    </location>
</feature>
<keyword evidence="3 6" id="KW-0812">Transmembrane</keyword>
<keyword evidence="4 6" id="KW-1133">Transmembrane helix</keyword>
<evidence type="ECO:0000313" key="7">
    <source>
        <dbReference type="EMBL" id="CAH3162486.1"/>
    </source>
</evidence>
<organism evidence="7 8">
    <name type="scientific">Pocillopora meandrina</name>
    <dbReference type="NCBI Taxonomy" id="46732"/>
    <lineage>
        <taxon>Eukaryota</taxon>
        <taxon>Metazoa</taxon>
        <taxon>Cnidaria</taxon>
        <taxon>Anthozoa</taxon>
        <taxon>Hexacorallia</taxon>
        <taxon>Scleractinia</taxon>
        <taxon>Astrocoeniina</taxon>
        <taxon>Pocilloporidae</taxon>
        <taxon>Pocillopora</taxon>
    </lineage>
</organism>
<evidence type="ECO:0000256" key="3">
    <source>
        <dbReference type="ARBA" id="ARBA00022692"/>
    </source>
</evidence>
<evidence type="ECO:0000256" key="2">
    <source>
        <dbReference type="ARBA" id="ARBA00007264"/>
    </source>
</evidence>
<evidence type="ECO:0000313" key="8">
    <source>
        <dbReference type="Proteomes" id="UP001159428"/>
    </source>
</evidence>
<feature type="transmembrane region" description="Helical" evidence="6">
    <location>
        <begin position="16"/>
        <end position="39"/>
    </location>
</feature>
<dbReference type="Proteomes" id="UP001159428">
    <property type="component" value="Unassembled WGS sequence"/>
</dbReference>
<keyword evidence="8" id="KW-1185">Reference proteome</keyword>
<dbReference type="EMBL" id="CALNXJ010000085">
    <property type="protein sequence ID" value="CAH3162486.1"/>
    <property type="molecule type" value="Genomic_DNA"/>
</dbReference>
<dbReference type="PANTHER" id="PTHR13064">
    <property type="entry name" value="TRANSMEMBRANE PROTEIN 9 FAMILY MEMBER"/>
    <property type="match status" value="1"/>
</dbReference>
<dbReference type="InterPro" id="IPR008853">
    <property type="entry name" value="TMEM9/TMEM9B"/>
</dbReference>
<evidence type="ECO:0000256" key="1">
    <source>
        <dbReference type="ARBA" id="ARBA00004370"/>
    </source>
</evidence>
<name>A0AAU9XZH3_9CNID</name>
<comment type="caution">
    <text evidence="7">The sequence shown here is derived from an EMBL/GenBank/DDBJ whole genome shotgun (WGS) entry which is preliminary data.</text>
</comment>